<reference evidence="2" key="1">
    <citation type="journal article" date="2019" name="Nat. Commun.">
        <title>The genome of broomcorn millet.</title>
        <authorList>
            <person name="Zou C."/>
            <person name="Miki D."/>
            <person name="Li D."/>
            <person name="Tang Q."/>
            <person name="Xiao L."/>
            <person name="Rajput S."/>
            <person name="Deng P."/>
            <person name="Jia W."/>
            <person name="Huang R."/>
            <person name="Zhang M."/>
            <person name="Sun Y."/>
            <person name="Hu J."/>
            <person name="Fu X."/>
            <person name="Schnable P.S."/>
            <person name="Li F."/>
            <person name="Zhang H."/>
            <person name="Feng B."/>
            <person name="Zhu X."/>
            <person name="Liu R."/>
            <person name="Schnable J.C."/>
            <person name="Zhu J.-K."/>
            <person name="Zhang H."/>
        </authorList>
    </citation>
    <scope>NUCLEOTIDE SEQUENCE [LARGE SCALE GENOMIC DNA]</scope>
</reference>
<name>A0A3L6SYJ2_PANMI</name>
<comment type="caution">
    <text evidence="1">The sequence shown here is derived from an EMBL/GenBank/DDBJ whole genome shotgun (WGS) entry which is preliminary data.</text>
</comment>
<dbReference type="EMBL" id="PQIB02000003">
    <property type="protein sequence ID" value="RLN29552.1"/>
    <property type="molecule type" value="Genomic_DNA"/>
</dbReference>
<evidence type="ECO:0000313" key="2">
    <source>
        <dbReference type="Proteomes" id="UP000275267"/>
    </source>
</evidence>
<protein>
    <submittedName>
        <fullName evidence="1">Uncharacterized protein</fullName>
    </submittedName>
</protein>
<evidence type="ECO:0000313" key="1">
    <source>
        <dbReference type="EMBL" id="RLN29552.1"/>
    </source>
</evidence>
<sequence length="119" mass="12978">MPSRSARYLSLLRFPILAPAPPPRPRTTTAAATVVHEARMLRATISRLGARIRLHHDPRSPESRKQATVPIRSIKPRQKHQLRASTLVLLLTASPVLLPCDVCPSCAAAASHSSKYSSS</sequence>
<accession>A0A3L6SYJ2</accession>
<organism evidence="1 2">
    <name type="scientific">Panicum miliaceum</name>
    <name type="common">Proso millet</name>
    <name type="synonym">Broomcorn millet</name>
    <dbReference type="NCBI Taxonomy" id="4540"/>
    <lineage>
        <taxon>Eukaryota</taxon>
        <taxon>Viridiplantae</taxon>
        <taxon>Streptophyta</taxon>
        <taxon>Embryophyta</taxon>
        <taxon>Tracheophyta</taxon>
        <taxon>Spermatophyta</taxon>
        <taxon>Magnoliopsida</taxon>
        <taxon>Liliopsida</taxon>
        <taxon>Poales</taxon>
        <taxon>Poaceae</taxon>
        <taxon>PACMAD clade</taxon>
        <taxon>Panicoideae</taxon>
        <taxon>Panicodae</taxon>
        <taxon>Paniceae</taxon>
        <taxon>Panicinae</taxon>
        <taxon>Panicum</taxon>
        <taxon>Panicum sect. Panicum</taxon>
    </lineage>
</organism>
<keyword evidence="2" id="KW-1185">Reference proteome</keyword>
<dbReference type="Proteomes" id="UP000275267">
    <property type="component" value="Unassembled WGS sequence"/>
</dbReference>
<dbReference type="AlphaFoldDB" id="A0A3L6SYJ2"/>
<gene>
    <name evidence="1" type="ORF">C2845_PM05G22940</name>
</gene>
<proteinExistence type="predicted"/>